<dbReference type="RefSeq" id="WP_040735190.1">
    <property type="nucleotide sequence ID" value="NZ_QJKF01000018.1"/>
</dbReference>
<comment type="caution">
    <text evidence="2">The sequence shown here is derived from an EMBL/GenBank/DDBJ whole genome shotgun (WGS) entry which is preliminary data.</text>
</comment>
<dbReference type="GO" id="GO:0016810">
    <property type="term" value="F:hydrolase activity, acting on carbon-nitrogen (but not peptide) bonds"/>
    <property type="evidence" value="ECO:0007669"/>
    <property type="project" value="InterPro"/>
</dbReference>
<dbReference type="GO" id="GO:0005975">
    <property type="term" value="P:carbohydrate metabolic process"/>
    <property type="evidence" value="ECO:0007669"/>
    <property type="project" value="InterPro"/>
</dbReference>
<proteinExistence type="predicted"/>
<dbReference type="Gene3D" id="3.20.20.370">
    <property type="entry name" value="Glycoside hydrolase/deacetylase"/>
    <property type="match status" value="1"/>
</dbReference>
<dbReference type="SUPFAM" id="SSF88713">
    <property type="entry name" value="Glycoside hydrolase/deacetylase"/>
    <property type="match status" value="1"/>
</dbReference>
<dbReference type="Pfam" id="PF01522">
    <property type="entry name" value="Polysacc_deac_1"/>
    <property type="match status" value="1"/>
</dbReference>
<dbReference type="Proteomes" id="UP000247569">
    <property type="component" value="Unassembled WGS sequence"/>
</dbReference>
<protein>
    <submittedName>
        <fullName evidence="2">Polysaccharide deacetylase</fullName>
    </submittedName>
</protein>
<dbReference type="PROSITE" id="PS51677">
    <property type="entry name" value="NODB"/>
    <property type="match status" value="1"/>
</dbReference>
<dbReference type="PANTHER" id="PTHR43123:SF4">
    <property type="entry name" value="POLYSACCHARIDE DEACETYLASE"/>
    <property type="match status" value="1"/>
</dbReference>
<gene>
    <name evidence="2" type="ORF">DFR70_11846</name>
</gene>
<reference evidence="2 3" key="1">
    <citation type="submission" date="2018-05" db="EMBL/GenBank/DDBJ databases">
        <title>Genomic Encyclopedia of Type Strains, Phase IV (KMG-IV): sequencing the most valuable type-strain genomes for metagenomic binning, comparative biology and taxonomic classification.</title>
        <authorList>
            <person name="Goeker M."/>
        </authorList>
    </citation>
    <scope>NUCLEOTIDE SEQUENCE [LARGE SCALE GENOMIC DNA]</scope>
    <source>
        <strain evidence="2 3">DSM 44704</strain>
    </source>
</reference>
<name>A0A318JVJ2_9NOCA</name>
<evidence type="ECO:0000259" key="1">
    <source>
        <dbReference type="PROSITE" id="PS51677"/>
    </source>
</evidence>
<feature type="domain" description="NodB homology" evidence="1">
    <location>
        <begin position="48"/>
        <end position="281"/>
    </location>
</feature>
<evidence type="ECO:0000313" key="2">
    <source>
        <dbReference type="EMBL" id="PXX57391.1"/>
    </source>
</evidence>
<sequence>MSEAPIRWPGGKQAAVIITVAVELWSPGHWPVYAPMAAAWPLPGVLDTHSVSWSEYGATTGVWRLLDILRHVPATFGANGLVAERFPQAVKAVHDAGHGIAAHSYAQDVIPALLDVRAERENIRRCTAILGDLTGVRPIGWMSPRASGTTNNPDLLAEAGYLWSGDYNDYELPRVLTTRHGPLVAIMHSALSDIRGAAGPRDYLDSHVDLLNDVLDAPGAGIYNLTVHAHVGARPLLSGMFVRILEHIESVSDKVWLAAHRQVAEHIVSQQNSEGSCADHG</sequence>
<dbReference type="PANTHER" id="PTHR43123">
    <property type="entry name" value="POLYSACCHARIDE DEACETYLASE-RELATED"/>
    <property type="match status" value="1"/>
</dbReference>
<accession>A0A318JVJ2</accession>
<evidence type="ECO:0000313" key="3">
    <source>
        <dbReference type="Proteomes" id="UP000247569"/>
    </source>
</evidence>
<keyword evidence="3" id="KW-1185">Reference proteome</keyword>
<dbReference type="OrthoDB" id="9784220at2"/>
<dbReference type="InterPro" id="IPR011330">
    <property type="entry name" value="Glyco_hydro/deAcase_b/a-brl"/>
</dbReference>
<dbReference type="InterPro" id="IPR002509">
    <property type="entry name" value="NODB_dom"/>
</dbReference>
<dbReference type="EMBL" id="QJKF01000018">
    <property type="protein sequence ID" value="PXX57391.1"/>
    <property type="molecule type" value="Genomic_DNA"/>
</dbReference>
<dbReference type="AlphaFoldDB" id="A0A318JVJ2"/>
<organism evidence="2 3">
    <name type="scientific">Nocardia tenerifensis</name>
    <dbReference type="NCBI Taxonomy" id="228006"/>
    <lineage>
        <taxon>Bacteria</taxon>
        <taxon>Bacillati</taxon>
        <taxon>Actinomycetota</taxon>
        <taxon>Actinomycetes</taxon>
        <taxon>Mycobacteriales</taxon>
        <taxon>Nocardiaceae</taxon>
        <taxon>Nocardia</taxon>
    </lineage>
</organism>